<dbReference type="AlphaFoldDB" id="A0A839S0R1"/>
<keyword evidence="2 5" id="KW-0812">Transmembrane</keyword>
<keyword evidence="4 5" id="KW-0472">Membrane</keyword>
<evidence type="ECO:0000313" key="6">
    <source>
        <dbReference type="EMBL" id="MBB3050399.1"/>
    </source>
</evidence>
<dbReference type="GO" id="GO:0016020">
    <property type="term" value="C:membrane"/>
    <property type="evidence" value="ECO:0007669"/>
    <property type="project" value="UniProtKB-SubCell"/>
</dbReference>
<comment type="caution">
    <text evidence="6">The sequence shown here is derived from an EMBL/GenBank/DDBJ whole genome shotgun (WGS) entry which is preliminary data.</text>
</comment>
<evidence type="ECO:0000256" key="5">
    <source>
        <dbReference type="SAM" id="Phobius"/>
    </source>
</evidence>
<name>A0A839S0R1_9PSEU</name>
<dbReference type="InterPro" id="IPR032808">
    <property type="entry name" value="DoxX"/>
</dbReference>
<evidence type="ECO:0000256" key="1">
    <source>
        <dbReference type="ARBA" id="ARBA00004141"/>
    </source>
</evidence>
<gene>
    <name evidence="6" type="ORF">FHS23_001394</name>
</gene>
<dbReference type="Proteomes" id="UP000550714">
    <property type="component" value="Unassembled WGS sequence"/>
</dbReference>
<reference evidence="6 7" key="1">
    <citation type="submission" date="2020-08" db="EMBL/GenBank/DDBJ databases">
        <title>Genomic Encyclopedia of Type Strains, Phase III (KMG-III): the genomes of soil and plant-associated and newly described type strains.</title>
        <authorList>
            <person name="Whitman W."/>
        </authorList>
    </citation>
    <scope>NUCLEOTIDE SEQUENCE [LARGE SCALE GENOMIC DNA]</scope>
    <source>
        <strain evidence="6 7">CECT 8577</strain>
    </source>
</reference>
<proteinExistence type="predicted"/>
<comment type="subcellular location">
    <subcellularLocation>
        <location evidence="1">Membrane</location>
        <topology evidence="1">Multi-pass membrane protein</topology>
    </subcellularLocation>
</comment>
<dbReference type="EMBL" id="JACHWU010000001">
    <property type="protein sequence ID" value="MBB3050399.1"/>
    <property type="molecule type" value="Genomic_DNA"/>
</dbReference>
<feature type="transmembrane region" description="Helical" evidence="5">
    <location>
        <begin position="47"/>
        <end position="66"/>
    </location>
</feature>
<evidence type="ECO:0000256" key="2">
    <source>
        <dbReference type="ARBA" id="ARBA00022692"/>
    </source>
</evidence>
<sequence>MSGALDVTLLAAAIGCAVLNTVEVVAKAMRARFVLDNCAEVGLDTRWVPHLAIVEGAGVVGLLLGFAGVPLIGTAAAIGLVAFFVIAVAVHVRARVLHNIAFPAVFLVLAVGAVGHFT</sequence>
<evidence type="ECO:0000313" key="7">
    <source>
        <dbReference type="Proteomes" id="UP000550714"/>
    </source>
</evidence>
<feature type="transmembrane region" description="Helical" evidence="5">
    <location>
        <begin position="99"/>
        <end position="117"/>
    </location>
</feature>
<keyword evidence="3 5" id="KW-1133">Transmembrane helix</keyword>
<feature type="transmembrane region" description="Helical" evidence="5">
    <location>
        <begin position="72"/>
        <end position="92"/>
    </location>
</feature>
<feature type="transmembrane region" description="Helical" evidence="5">
    <location>
        <begin position="6"/>
        <end position="26"/>
    </location>
</feature>
<dbReference type="RefSeq" id="WP_183649517.1">
    <property type="nucleotide sequence ID" value="NZ_JACHWU010000001.1"/>
</dbReference>
<protein>
    <submittedName>
        <fullName evidence="6">Site-specific recombinase</fullName>
    </submittedName>
</protein>
<accession>A0A839S0R1</accession>
<dbReference type="Pfam" id="PF13564">
    <property type="entry name" value="DoxX_2"/>
    <property type="match status" value="1"/>
</dbReference>
<evidence type="ECO:0000256" key="4">
    <source>
        <dbReference type="ARBA" id="ARBA00023136"/>
    </source>
</evidence>
<evidence type="ECO:0000256" key="3">
    <source>
        <dbReference type="ARBA" id="ARBA00022989"/>
    </source>
</evidence>
<organism evidence="6 7">
    <name type="scientific">Prauserella isguenensis</name>
    <dbReference type="NCBI Taxonomy" id="1470180"/>
    <lineage>
        <taxon>Bacteria</taxon>
        <taxon>Bacillati</taxon>
        <taxon>Actinomycetota</taxon>
        <taxon>Actinomycetes</taxon>
        <taxon>Pseudonocardiales</taxon>
        <taxon>Pseudonocardiaceae</taxon>
        <taxon>Prauserella</taxon>
    </lineage>
</organism>
<keyword evidence="7" id="KW-1185">Reference proteome</keyword>